<dbReference type="InterPro" id="IPR035979">
    <property type="entry name" value="RBD_domain_sf"/>
</dbReference>
<feature type="compositionally biased region" description="Polar residues" evidence="3">
    <location>
        <begin position="403"/>
        <end position="427"/>
    </location>
</feature>
<dbReference type="SUPFAM" id="SSF54427">
    <property type="entry name" value="NTF2-like"/>
    <property type="match status" value="1"/>
</dbReference>
<feature type="domain" description="RRM" evidence="4">
    <location>
        <begin position="668"/>
        <end position="746"/>
    </location>
</feature>
<dbReference type="CDD" id="cd00590">
    <property type="entry name" value="RRM_SF"/>
    <property type="match status" value="1"/>
</dbReference>
<dbReference type="SUPFAM" id="SSF54928">
    <property type="entry name" value="RNA-binding domain, RBD"/>
    <property type="match status" value="1"/>
</dbReference>
<dbReference type="STRING" id="1432141.A0A015M7G1"/>
<evidence type="ECO:0000259" key="5">
    <source>
        <dbReference type="PROSITE" id="PS50177"/>
    </source>
</evidence>
<dbReference type="GO" id="GO:0034517">
    <property type="term" value="P:ribophagy"/>
    <property type="evidence" value="ECO:0007669"/>
    <property type="project" value="TreeGrafter"/>
</dbReference>
<feature type="compositionally biased region" description="Polar residues" evidence="3">
    <location>
        <begin position="456"/>
        <end position="484"/>
    </location>
</feature>
<gene>
    <name evidence="6" type="ORF">RirG_158540</name>
</gene>
<dbReference type="Gene3D" id="3.30.70.330">
    <property type="match status" value="1"/>
</dbReference>
<organism evidence="6 7">
    <name type="scientific">Rhizophagus irregularis (strain DAOM 197198w)</name>
    <name type="common">Glomus intraradices</name>
    <dbReference type="NCBI Taxonomy" id="1432141"/>
    <lineage>
        <taxon>Eukaryota</taxon>
        <taxon>Fungi</taxon>
        <taxon>Fungi incertae sedis</taxon>
        <taxon>Mucoromycota</taxon>
        <taxon>Glomeromycotina</taxon>
        <taxon>Glomeromycetes</taxon>
        <taxon>Glomerales</taxon>
        <taxon>Glomeraceae</taxon>
        <taxon>Rhizophagus</taxon>
    </lineage>
</organism>
<dbReference type="GO" id="GO:1990904">
    <property type="term" value="C:ribonucleoprotein complex"/>
    <property type="evidence" value="ECO:0007669"/>
    <property type="project" value="TreeGrafter"/>
</dbReference>
<dbReference type="PROSITE" id="PS50102">
    <property type="entry name" value="RRM"/>
    <property type="match status" value="1"/>
</dbReference>
<feature type="region of interest" description="Disordered" evidence="3">
    <location>
        <begin position="500"/>
        <end position="606"/>
    </location>
</feature>
<feature type="region of interest" description="Disordered" evidence="3">
    <location>
        <begin position="390"/>
        <end position="427"/>
    </location>
</feature>
<proteinExistence type="predicted"/>
<dbReference type="Gene3D" id="3.10.450.50">
    <property type="match status" value="1"/>
</dbReference>
<feature type="compositionally biased region" description="Polar residues" evidence="3">
    <location>
        <begin position="500"/>
        <end position="562"/>
    </location>
</feature>
<keyword evidence="7" id="KW-1185">Reference proteome</keyword>
<dbReference type="GO" id="GO:0003729">
    <property type="term" value="F:mRNA binding"/>
    <property type="evidence" value="ECO:0007669"/>
    <property type="project" value="TreeGrafter"/>
</dbReference>
<dbReference type="PANTHER" id="PTHR10693">
    <property type="entry name" value="RAS GTPASE-ACTIVATING PROTEIN-BINDING PROTEIN"/>
    <property type="match status" value="1"/>
</dbReference>
<name>A0A015M7G1_RHIIW</name>
<feature type="compositionally biased region" description="Polar residues" evidence="3">
    <location>
        <begin position="592"/>
        <end position="603"/>
    </location>
</feature>
<dbReference type="PANTHER" id="PTHR10693:SF20">
    <property type="entry name" value="AT27578P"/>
    <property type="match status" value="1"/>
</dbReference>
<evidence type="ECO:0000259" key="4">
    <source>
        <dbReference type="PROSITE" id="PS50102"/>
    </source>
</evidence>
<feature type="region of interest" description="Disordered" evidence="3">
    <location>
        <begin position="629"/>
        <end position="666"/>
    </location>
</feature>
<dbReference type="CDD" id="cd00780">
    <property type="entry name" value="NTF2"/>
    <property type="match status" value="1"/>
</dbReference>
<dbReference type="InterPro" id="IPR002075">
    <property type="entry name" value="NTF2_dom"/>
</dbReference>
<dbReference type="InterPro" id="IPR000504">
    <property type="entry name" value="RRM_dom"/>
</dbReference>
<dbReference type="FunFam" id="3.10.450.50:FF:000003">
    <property type="entry name" value="Nuclear transport factor 2 family protein"/>
    <property type="match status" value="1"/>
</dbReference>
<feature type="region of interest" description="Disordered" evidence="3">
    <location>
        <begin position="454"/>
        <end position="484"/>
    </location>
</feature>
<dbReference type="Pfam" id="PF02136">
    <property type="entry name" value="NTF2"/>
    <property type="match status" value="1"/>
</dbReference>
<feature type="domain" description="NTF2" evidence="5">
    <location>
        <begin position="40"/>
        <end position="159"/>
    </location>
</feature>
<dbReference type="GO" id="GO:0016579">
    <property type="term" value="P:protein deubiquitination"/>
    <property type="evidence" value="ECO:0007669"/>
    <property type="project" value="TreeGrafter"/>
</dbReference>
<evidence type="ECO:0000313" key="7">
    <source>
        <dbReference type="Proteomes" id="UP000022910"/>
    </source>
</evidence>
<comment type="caution">
    <text evidence="6">The sequence shown here is derived from an EMBL/GenBank/DDBJ whole genome shotgun (WGS) entry which is preliminary data.</text>
</comment>
<reference evidence="6 7" key="1">
    <citation type="submission" date="2014-02" db="EMBL/GenBank/DDBJ databases">
        <title>Single nucleus genome sequencing reveals high similarity among nuclei of an endomycorrhizal fungus.</title>
        <authorList>
            <person name="Lin K."/>
            <person name="Geurts R."/>
            <person name="Zhang Z."/>
            <person name="Limpens E."/>
            <person name="Saunders D.G."/>
            <person name="Mu D."/>
            <person name="Pang E."/>
            <person name="Cao H."/>
            <person name="Cha H."/>
            <person name="Lin T."/>
            <person name="Zhou Q."/>
            <person name="Shang Y."/>
            <person name="Li Y."/>
            <person name="Ivanov S."/>
            <person name="Sharma T."/>
            <person name="Velzen R.V."/>
            <person name="Ruijter N.D."/>
            <person name="Aanen D.K."/>
            <person name="Win J."/>
            <person name="Kamoun S."/>
            <person name="Bisseling T."/>
            <person name="Huang S."/>
        </authorList>
    </citation>
    <scope>NUCLEOTIDE SEQUENCE [LARGE SCALE GENOMIC DNA]</scope>
    <source>
        <strain evidence="7">DAOM197198w</strain>
    </source>
</reference>
<evidence type="ECO:0000256" key="2">
    <source>
        <dbReference type="PROSITE-ProRule" id="PRU00176"/>
    </source>
</evidence>
<dbReference type="PROSITE" id="PS50177">
    <property type="entry name" value="NTF2_DOMAIN"/>
    <property type="match status" value="1"/>
</dbReference>
<dbReference type="Pfam" id="PF00076">
    <property type="entry name" value="RRM_1"/>
    <property type="match status" value="1"/>
</dbReference>
<evidence type="ECO:0000313" key="6">
    <source>
        <dbReference type="EMBL" id="EXX62783.1"/>
    </source>
</evidence>
<dbReference type="OrthoDB" id="339151at2759"/>
<dbReference type="InterPro" id="IPR012677">
    <property type="entry name" value="Nucleotide-bd_a/b_plait_sf"/>
</dbReference>
<evidence type="ECO:0000256" key="3">
    <source>
        <dbReference type="SAM" id="MobiDB-lite"/>
    </source>
</evidence>
<dbReference type="InterPro" id="IPR032710">
    <property type="entry name" value="NTF2-like_dom_sf"/>
</dbReference>
<dbReference type="SMART" id="SM00360">
    <property type="entry name" value="RRM"/>
    <property type="match status" value="1"/>
</dbReference>
<keyword evidence="1 2" id="KW-0694">RNA-binding</keyword>
<feature type="compositionally biased region" description="Low complexity" evidence="3">
    <location>
        <begin position="1"/>
        <end position="26"/>
    </location>
</feature>
<dbReference type="Proteomes" id="UP000022910">
    <property type="component" value="Unassembled WGS sequence"/>
</dbReference>
<dbReference type="OMA" id="NTHNFND"/>
<dbReference type="GO" id="GO:1990861">
    <property type="term" value="C:Ubp3-Bre5 deubiquitination complex"/>
    <property type="evidence" value="ECO:0007669"/>
    <property type="project" value="TreeGrafter"/>
</dbReference>
<feature type="compositionally biased region" description="Basic and acidic residues" evidence="3">
    <location>
        <begin position="646"/>
        <end position="655"/>
    </location>
</feature>
<dbReference type="InterPro" id="IPR018222">
    <property type="entry name" value="Nuclear_transport_factor_2_euk"/>
</dbReference>
<feature type="compositionally biased region" description="Basic and acidic residues" evidence="3">
    <location>
        <begin position="563"/>
        <end position="577"/>
    </location>
</feature>
<evidence type="ECO:0000256" key="1">
    <source>
        <dbReference type="ARBA" id="ARBA00022884"/>
    </source>
</evidence>
<feature type="region of interest" description="Disordered" evidence="3">
    <location>
        <begin position="1"/>
        <end position="32"/>
    </location>
</feature>
<dbReference type="InterPro" id="IPR039539">
    <property type="entry name" value="Ras_GTPase_bind_prot"/>
</dbReference>
<dbReference type="EMBL" id="JEMT01024455">
    <property type="protein sequence ID" value="EXX62783.1"/>
    <property type="molecule type" value="Genomic_DNA"/>
</dbReference>
<sequence length="750" mass="81306">MAASTSTTISNTNNTTTNTPATQAGSNGLPTGQKMPASEVGWCFVHEYYTFLNKDPSRLHCFYGQKSTLIHGTEGETVTPSQGEKEIKEKFQGLNLENCRVLITNVDSQASINGGILIQVLGEISNRNEVARRFAQTFFLDVQPNVTNGYYVLNDIIRFLSDDDIEIYNGEEEAGASASPTGTLVEEPINARVESAISSSSAQNTESAQVASRTMDTHIAVPSSKENEAPLQTVSANGEVVDHFVDNDRVHTRSPIDSASVILHTNMQYSVQNGPPLPTMPNYNERAVDVNKQEPATTLVGSASQEGGQSPSMQSIQTFSNRPQSSPVVAANIQQSPANVIKKEPITISENIEKQSLLKASQSLQGNNRQALTSTEFNVVASSVISTSPSIEVDKNGQPGQPVINSKQVSEQPPQVEMSQGAGQALSTQRNIASLTSSPVMQKQPANIPKQIPAQAANTTPQPHINNQPPTLATNSNFQVSTSTNSVPNTIIQSQTFNASRAQTNDQPPTDNDIHLSSSRQKLSFEDNGQTANILIGSHSNGQGTKSISRPESPSIINITTQADKKKSMQNVPKDDITTGTNGPEIRDGKLSYSNTPQAQLPTKKTWASLAANEQEKWSSNALSETKGVVASVPKPISQAQSQQIRDNRDRRSEGQKNNNRRNSDTSLSIYVKGVTSSMTYELLKAAFSTFGHVKHLDVVHTKSCAFVEYNNAESYRRALEAHTVDVGSETVYTEERRVRRNNGKAPRGR</sequence>
<accession>A0A015M7G1</accession>
<dbReference type="AlphaFoldDB" id="A0A015M7G1"/>
<dbReference type="GO" id="GO:0005829">
    <property type="term" value="C:cytosol"/>
    <property type="evidence" value="ECO:0007669"/>
    <property type="project" value="TreeGrafter"/>
</dbReference>
<protein>
    <submittedName>
        <fullName evidence="6">Ntf2p</fullName>
    </submittedName>
</protein>
<feature type="region of interest" description="Disordered" evidence="3">
    <location>
        <begin position="301"/>
        <end position="320"/>
    </location>
</feature>